<dbReference type="EMBL" id="JABBGJ010000050">
    <property type="protein sequence ID" value="NMM03227.1"/>
    <property type="molecule type" value="Genomic_DNA"/>
</dbReference>
<dbReference type="Gene3D" id="3.40.30.10">
    <property type="entry name" value="Glutaredoxin"/>
    <property type="match status" value="1"/>
</dbReference>
<protein>
    <recommendedName>
        <fullName evidence="1">GST N-terminal domain-containing protein</fullName>
    </recommendedName>
</protein>
<evidence type="ECO:0000313" key="3">
    <source>
        <dbReference type="Proteomes" id="UP000544134"/>
    </source>
</evidence>
<dbReference type="RefSeq" id="WP_169489980.1">
    <property type="nucleotide sequence ID" value="NZ_JABBGJ010000050.1"/>
</dbReference>
<proteinExistence type="predicted"/>
<organism evidence="2 3">
    <name type="scientific">Paraburkholderia polaris</name>
    <dbReference type="NCBI Taxonomy" id="2728848"/>
    <lineage>
        <taxon>Bacteria</taxon>
        <taxon>Pseudomonadati</taxon>
        <taxon>Pseudomonadota</taxon>
        <taxon>Betaproteobacteria</taxon>
        <taxon>Burkholderiales</taxon>
        <taxon>Burkholderiaceae</taxon>
        <taxon>Paraburkholderia</taxon>
    </lineage>
</organism>
<dbReference type="InterPro" id="IPR036249">
    <property type="entry name" value="Thioredoxin-like_sf"/>
</dbReference>
<accession>A0A848IW50</accession>
<dbReference type="AlphaFoldDB" id="A0A848IW50"/>
<reference evidence="2 3" key="1">
    <citation type="submission" date="2020-04" db="EMBL/GenBank/DDBJ databases">
        <title>Paraburkholderia sp. RP-4-7 isolated from soil.</title>
        <authorList>
            <person name="Dahal R.H."/>
        </authorList>
    </citation>
    <scope>NUCLEOTIDE SEQUENCE [LARGE SCALE GENOMIC DNA]</scope>
    <source>
        <strain evidence="2 3">RP-4-7</strain>
    </source>
</reference>
<comment type="caution">
    <text evidence="2">The sequence shown here is derived from an EMBL/GenBank/DDBJ whole genome shotgun (WGS) entry which is preliminary data.</text>
</comment>
<feature type="domain" description="GST N-terminal" evidence="1">
    <location>
        <begin position="2"/>
        <end position="59"/>
    </location>
</feature>
<dbReference type="SUPFAM" id="SSF52833">
    <property type="entry name" value="Thioredoxin-like"/>
    <property type="match status" value="1"/>
</dbReference>
<evidence type="ECO:0000313" key="2">
    <source>
        <dbReference type="EMBL" id="NMM03227.1"/>
    </source>
</evidence>
<dbReference type="PROSITE" id="PS50404">
    <property type="entry name" value="GST_NTER"/>
    <property type="match status" value="1"/>
</dbReference>
<gene>
    <name evidence="2" type="ORF">HHL24_35660</name>
</gene>
<keyword evidence="3" id="KW-1185">Reference proteome</keyword>
<dbReference type="InterPro" id="IPR004045">
    <property type="entry name" value="Glutathione_S-Trfase_N"/>
</dbReference>
<name>A0A848IW50_9BURK</name>
<dbReference type="Proteomes" id="UP000544134">
    <property type="component" value="Unassembled WGS sequence"/>
</dbReference>
<evidence type="ECO:0000259" key="1">
    <source>
        <dbReference type="PROSITE" id="PS50404"/>
    </source>
</evidence>
<sequence length="59" mass="6551">MSGLTLHGYFRSSASYRVRIALVLKAIPFDQAPVHLVRAGASNYAPSTGQSIRTDWCRR</sequence>